<dbReference type="EMBL" id="SRLO01000274">
    <property type="protein sequence ID" value="TNN63382.1"/>
    <property type="molecule type" value="Genomic_DNA"/>
</dbReference>
<comment type="caution">
    <text evidence="2">The sequence shown here is derived from an EMBL/GenBank/DDBJ whole genome shotgun (WGS) entry which is preliminary data.</text>
</comment>
<dbReference type="Proteomes" id="UP000314294">
    <property type="component" value="Unassembled WGS sequence"/>
</dbReference>
<accession>A0A4Z2HF23</accession>
<feature type="compositionally biased region" description="Low complexity" evidence="1">
    <location>
        <begin position="44"/>
        <end position="56"/>
    </location>
</feature>
<proteinExistence type="predicted"/>
<feature type="compositionally biased region" description="Basic and acidic residues" evidence="1">
    <location>
        <begin position="82"/>
        <end position="100"/>
    </location>
</feature>
<organism evidence="2 3">
    <name type="scientific">Liparis tanakae</name>
    <name type="common">Tanaka's snailfish</name>
    <dbReference type="NCBI Taxonomy" id="230148"/>
    <lineage>
        <taxon>Eukaryota</taxon>
        <taxon>Metazoa</taxon>
        <taxon>Chordata</taxon>
        <taxon>Craniata</taxon>
        <taxon>Vertebrata</taxon>
        <taxon>Euteleostomi</taxon>
        <taxon>Actinopterygii</taxon>
        <taxon>Neopterygii</taxon>
        <taxon>Teleostei</taxon>
        <taxon>Neoteleostei</taxon>
        <taxon>Acanthomorphata</taxon>
        <taxon>Eupercaria</taxon>
        <taxon>Perciformes</taxon>
        <taxon>Cottioidei</taxon>
        <taxon>Cottales</taxon>
        <taxon>Liparidae</taxon>
        <taxon>Liparis</taxon>
    </lineage>
</organism>
<protein>
    <submittedName>
        <fullName evidence="2">Uncharacterized protein</fullName>
    </submittedName>
</protein>
<gene>
    <name evidence="2" type="ORF">EYF80_026404</name>
</gene>
<dbReference type="AlphaFoldDB" id="A0A4Z2HF23"/>
<feature type="region of interest" description="Disordered" evidence="1">
    <location>
        <begin position="22"/>
        <end position="100"/>
    </location>
</feature>
<evidence type="ECO:0000313" key="3">
    <source>
        <dbReference type="Proteomes" id="UP000314294"/>
    </source>
</evidence>
<evidence type="ECO:0000313" key="2">
    <source>
        <dbReference type="EMBL" id="TNN63382.1"/>
    </source>
</evidence>
<feature type="compositionally biased region" description="Polar residues" evidence="1">
    <location>
        <begin position="61"/>
        <end position="71"/>
    </location>
</feature>
<keyword evidence="3" id="KW-1185">Reference proteome</keyword>
<name>A0A4Z2HF23_9TELE</name>
<evidence type="ECO:0000256" key="1">
    <source>
        <dbReference type="SAM" id="MobiDB-lite"/>
    </source>
</evidence>
<sequence>MEEQQQTRADLGMNALRAYRLAGQEHGRTPHRNKRDWTRNTGVESAGSREAAAGSAKDTGGNETQVETQVETIRAWLGTIRTETDEHREERAGKQETLSK</sequence>
<reference evidence="2 3" key="1">
    <citation type="submission" date="2019-03" db="EMBL/GenBank/DDBJ databases">
        <title>First draft genome of Liparis tanakae, snailfish: a comprehensive survey of snailfish specific genes.</title>
        <authorList>
            <person name="Kim W."/>
            <person name="Song I."/>
            <person name="Jeong J.-H."/>
            <person name="Kim D."/>
            <person name="Kim S."/>
            <person name="Ryu S."/>
            <person name="Song J.Y."/>
            <person name="Lee S.K."/>
        </authorList>
    </citation>
    <scope>NUCLEOTIDE SEQUENCE [LARGE SCALE GENOMIC DNA]</scope>
    <source>
        <tissue evidence="2">Muscle</tissue>
    </source>
</reference>